<dbReference type="EMBL" id="JAUSZI010000002">
    <property type="protein sequence ID" value="MDQ1032374.1"/>
    <property type="molecule type" value="Genomic_DNA"/>
</dbReference>
<organism evidence="2 3">
    <name type="scientific">Streptomyces umbrinus</name>
    <dbReference type="NCBI Taxonomy" id="67370"/>
    <lineage>
        <taxon>Bacteria</taxon>
        <taxon>Bacillati</taxon>
        <taxon>Actinomycetota</taxon>
        <taxon>Actinomycetes</taxon>
        <taxon>Kitasatosporales</taxon>
        <taxon>Streptomycetaceae</taxon>
        <taxon>Streptomyces</taxon>
        <taxon>Streptomyces phaeochromogenes group</taxon>
    </lineage>
</organism>
<evidence type="ECO:0000313" key="3">
    <source>
        <dbReference type="Proteomes" id="UP001230328"/>
    </source>
</evidence>
<keyword evidence="1" id="KW-0812">Transmembrane</keyword>
<name>A0ABU0T989_9ACTN</name>
<dbReference type="PANTHER" id="PTHR38441">
    <property type="entry name" value="INTEGRAL MEMBRANE PROTEIN-RELATED"/>
    <property type="match status" value="1"/>
</dbReference>
<dbReference type="InterPro" id="IPR007436">
    <property type="entry name" value="DUF485"/>
</dbReference>
<keyword evidence="1" id="KW-1133">Transmembrane helix</keyword>
<feature type="transmembrane region" description="Helical" evidence="1">
    <location>
        <begin position="55"/>
        <end position="73"/>
    </location>
</feature>
<proteinExistence type="predicted"/>
<keyword evidence="1" id="KW-0472">Membrane</keyword>
<reference evidence="2 3" key="1">
    <citation type="submission" date="2023-07" db="EMBL/GenBank/DDBJ databases">
        <title>Comparative genomics of wheat-associated soil bacteria to identify genetic determinants of phenazine resistance.</title>
        <authorList>
            <person name="Mouncey N."/>
        </authorList>
    </citation>
    <scope>NUCLEOTIDE SEQUENCE [LARGE SCALE GENOMIC DNA]</scope>
    <source>
        <strain evidence="2 3">V2I4</strain>
    </source>
</reference>
<dbReference type="Pfam" id="PF04341">
    <property type="entry name" value="DUF485"/>
    <property type="match status" value="1"/>
</dbReference>
<evidence type="ECO:0000313" key="2">
    <source>
        <dbReference type="EMBL" id="MDQ1032374.1"/>
    </source>
</evidence>
<gene>
    <name evidence="2" type="ORF">QF035_009956</name>
</gene>
<feature type="transmembrane region" description="Helical" evidence="1">
    <location>
        <begin position="85"/>
        <end position="108"/>
    </location>
</feature>
<protein>
    <submittedName>
        <fullName evidence="2">Uncharacterized membrane protein (DUF485 family)</fullName>
    </submittedName>
</protein>
<sequence length="149" mass="16583">MPLELHSYLIRHGMPQHPSPYYGSPPDSTQSETVARNMIGSHPDFRSIRGAHRRFGAVALSISVGGFLLFVLLSSFLPDVLNRPLFGHVTLGLAGGVGQFAVMALTAWRYTVHMERRVDPAADRLRAELHRDAAARARVPQQQRRFGGW</sequence>
<evidence type="ECO:0000256" key="1">
    <source>
        <dbReference type="SAM" id="Phobius"/>
    </source>
</evidence>
<dbReference type="PANTHER" id="PTHR38441:SF1">
    <property type="entry name" value="MEMBRANE PROTEIN"/>
    <property type="match status" value="1"/>
</dbReference>
<accession>A0ABU0T989</accession>
<dbReference type="Proteomes" id="UP001230328">
    <property type="component" value="Unassembled WGS sequence"/>
</dbReference>
<comment type="caution">
    <text evidence="2">The sequence shown here is derived from an EMBL/GenBank/DDBJ whole genome shotgun (WGS) entry which is preliminary data.</text>
</comment>
<keyword evidence="3" id="KW-1185">Reference proteome</keyword>